<dbReference type="Proteomes" id="UP001107558">
    <property type="component" value="Chromosome 1"/>
</dbReference>
<dbReference type="OrthoDB" id="10612032at2759"/>
<organism evidence="2 3">
    <name type="scientific">Polypedilum vanderplanki</name>
    <name type="common">Sleeping chironomid midge</name>
    <dbReference type="NCBI Taxonomy" id="319348"/>
    <lineage>
        <taxon>Eukaryota</taxon>
        <taxon>Metazoa</taxon>
        <taxon>Ecdysozoa</taxon>
        <taxon>Arthropoda</taxon>
        <taxon>Hexapoda</taxon>
        <taxon>Insecta</taxon>
        <taxon>Pterygota</taxon>
        <taxon>Neoptera</taxon>
        <taxon>Endopterygota</taxon>
        <taxon>Diptera</taxon>
        <taxon>Nematocera</taxon>
        <taxon>Chironomoidea</taxon>
        <taxon>Chironomidae</taxon>
        <taxon>Chironominae</taxon>
        <taxon>Polypedilum</taxon>
        <taxon>Polypedilum</taxon>
    </lineage>
</organism>
<dbReference type="AlphaFoldDB" id="A0A9J6CDW1"/>
<accession>A0A9J6CDW1</accession>
<proteinExistence type="predicted"/>
<feature type="compositionally biased region" description="Basic and acidic residues" evidence="1">
    <location>
        <begin position="192"/>
        <end position="207"/>
    </location>
</feature>
<feature type="compositionally biased region" description="Low complexity" evidence="1">
    <location>
        <begin position="169"/>
        <end position="183"/>
    </location>
</feature>
<sequence>MTTSIKVIDDSKVFLDDEEKLKYFIENGFDPQKRCQYDAMALKFQFNKLVLKITQFMTENEEQECPDIFNHMKMLRETIAAIDMSLNLDLKAEEANMSVIGTPTAKSTPKNREVLMTPDIFITSATEENNMPSVYRTAHENQSQNHLQILDHQRIFAAVNNLERTLNSLPSPLASSPRNLPPLIKKPTPKSRLPDRMPRKELGFGTE</sequence>
<reference evidence="2" key="1">
    <citation type="submission" date="2021-03" db="EMBL/GenBank/DDBJ databases">
        <title>Chromosome level genome of the anhydrobiotic midge Polypedilum vanderplanki.</title>
        <authorList>
            <person name="Yoshida Y."/>
            <person name="Kikawada T."/>
            <person name="Gusev O."/>
        </authorList>
    </citation>
    <scope>NUCLEOTIDE SEQUENCE</scope>
    <source>
        <strain evidence="2">NIAS01</strain>
        <tissue evidence="2">Whole body or cell culture</tissue>
    </source>
</reference>
<protein>
    <submittedName>
        <fullName evidence="2">Uncharacterized protein</fullName>
    </submittedName>
</protein>
<gene>
    <name evidence="2" type="ORF">PVAND_009810</name>
</gene>
<name>A0A9J6CDW1_POLVA</name>
<comment type="caution">
    <text evidence="2">The sequence shown here is derived from an EMBL/GenBank/DDBJ whole genome shotgun (WGS) entry which is preliminary data.</text>
</comment>
<evidence type="ECO:0000313" key="3">
    <source>
        <dbReference type="Proteomes" id="UP001107558"/>
    </source>
</evidence>
<evidence type="ECO:0000256" key="1">
    <source>
        <dbReference type="SAM" id="MobiDB-lite"/>
    </source>
</evidence>
<keyword evidence="3" id="KW-1185">Reference proteome</keyword>
<dbReference type="EMBL" id="JADBJN010000001">
    <property type="protein sequence ID" value="KAG5680292.1"/>
    <property type="molecule type" value="Genomic_DNA"/>
</dbReference>
<feature type="region of interest" description="Disordered" evidence="1">
    <location>
        <begin position="169"/>
        <end position="207"/>
    </location>
</feature>
<evidence type="ECO:0000313" key="2">
    <source>
        <dbReference type="EMBL" id="KAG5680292.1"/>
    </source>
</evidence>